<accession>A0ABT8YFC1</accession>
<evidence type="ECO:0000256" key="3">
    <source>
        <dbReference type="ARBA" id="ARBA00022801"/>
    </source>
</evidence>
<evidence type="ECO:0000256" key="2">
    <source>
        <dbReference type="ARBA" id="ARBA00022723"/>
    </source>
</evidence>
<feature type="domain" description="Nudix hydrolase" evidence="5">
    <location>
        <begin position="5"/>
        <end position="139"/>
    </location>
</feature>
<dbReference type="Proteomes" id="UP001174932">
    <property type="component" value="Unassembled WGS sequence"/>
</dbReference>
<dbReference type="PROSITE" id="PS51462">
    <property type="entry name" value="NUDIX"/>
    <property type="match status" value="1"/>
</dbReference>
<evidence type="ECO:0000256" key="1">
    <source>
        <dbReference type="ARBA" id="ARBA00001946"/>
    </source>
</evidence>
<dbReference type="InterPro" id="IPR047198">
    <property type="entry name" value="DDP-like_NUDIX"/>
</dbReference>
<dbReference type="Pfam" id="PF00293">
    <property type="entry name" value="NUDIX"/>
    <property type="match status" value="1"/>
</dbReference>
<comment type="cofactor">
    <cofactor evidence="1">
        <name>Mg(2+)</name>
        <dbReference type="ChEBI" id="CHEBI:18420"/>
    </cofactor>
</comment>
<dbReference type="InterPro" id="IPR000086">
    <property type="entry name" value="NUDIX_hydrolase_dom"/>
</dbReference>
<keyword evidence="3 6" id="KW-0378">Hydrolase</keyword>
<keyword evidence="2" id="KW-0479">Metal-binding</keyword>
<keyword evidence="4" id="KW-0460">Magnesium</keyword>
<reference evidence="6" key="2">
    <citation type="submission" date="2023-07" db="EMBL/GenBank/DDBJ databases">
        <authorList>
            <person name="Shen H."/>
        </authorList>
    </citation>
    <scope>NUCLEOTIDE SEQUENCE</scope>
    <source>
        <strain evidence="6">TNR-22</strain>
    </source>
</reference>
<evidence type="ECO:0000313" key="6">
    <source>
        <dbReference type="EMBL" id="MDO6962419.1"/>
    </source>
</evidence>
<proteinExistence type="predicted"/>
<protein>
    <submittedName>
        <fullName evidence="6">NUDIX hydrolase</fullName>
    </submittedName>
</protein>
<dbReference type="Gene3D" id="3.90.79.10">
    <property type="entry name" value="Nucleoside Triphosphate Pyrophosphohydrolase"/>
    <property type="match status" value="1"/>
</dbReference>
<evidence type="ECO:0000256" key="4">
    <source>
        <dbReference type="ARBA" id="ARBA00022842"/>
    </source>
</evidence>
<dbReference type="EMBL" id="JAUOZU010000001">
    <property type="protein sequence ID" value="MDO6962419.1"/>
    <property type="molecule type" value="Genomic_DNA"/>
</dbReference>
<dbReference type="GO" id="GO:0016787">
    <property type="term" value="F:hydrolase activity"/>
    <property type="evidence" value="ECO:0007669"/>
    <property type="project" value="UniProtKB-KW"/>
</dbReference>
<comment type="caution">
    <text evidence="6">The sequence shown here is derived from an EMBL/GenBank/DDBJ whole genome shotgun (WGS) entry which is preliminary data.</text>
</comment>
<evidence type="ECO:0000313" key="7">
    <source>
        <dbReference type="Proteomes" id="UP001174932"/>
    </source>
</evidence>
<reference evidence="6" key="1">
    <citation type="journal article" date="2015" name="Int. J. Syst. Evol. Microbiol.">
        <title>Rhizobium alvei sp. nov., isolated from a freshwater river.</title>
        <authorList>
            <person name="Sheu S.Y."/>
            <person name="Huang H.W."/>
            <person name="Young C.C."/>
            <person name="Chen W.M."/>
        </authorList>
    </citation>
    <scope>NUCLEOTIDE SEQUENCE</scope>
    <source>
        <strain evidence="6">TNR-22</strain>
    </source>
</reference>
<dbReference type="RefSeq" id="WP_304374749.1">
    <property type="nucleotide sequence ID" value="NZ_JAUOZU010000001.1"/>
</dbReference>
<organism evidence="6 7">
    <name type="scientific">Rhizobium alvei</name>
    <dbReference type="NCBI Taxonomy" id="1132659"/>
    <lineage>
        <taxon>Bacteria</taxon>
        <taxon>Pseudomonadati</taxon>
        <taxon>Pseudomonadota</taxon>
        <taxon>Alphaproteobacteria</taxon>
        <taxon>Hyphomicrobiales</taxon>
        <taxon>Rhizobiaceae</taxon>
        <taxon>Rhizobium/Agrobacterium group</taxon>
        <taxon>Rhizobium</taxon>
    </lineage>
</organism>
<dbReference type="CDD" id="cd04666">
    <property type="entry name" value="NUDIX_DIPP2_like_Nudt4"/>
    <property type="match status" value="1"/>
</dbReference>
<sequence>MFRRPVRFQFAALCYRVGGEGDTPEILMLTSRDTGRWVIPKGWPMGDKPGFEVAEREALEEAGITGEIEREPLGYFGYDKGLDDGLVVPCRVQVHALKATGSVEKYKEKGKRRLEWVSPSLAAERVREPELKQLIREFSRRFAKAA</sequence>
<evidence type="ECO:0000259" key="5">
    <source>
        <dbReference type="PROSITE" id="PS51462"/>
    </source>
</evidence>
<keyword evidence="7" id="KW-1185">Reference proteome</keyword>
<name>A0ABT8YFC1_9HYPH</name>
<dbReference type="InterPro" id="IPR015797">
    <property type="entry name" value="NUDIX_hydrolase-like_dom_sf"/>
</dbReference>
<dbReference type="SUPFAM" id="SSF55811">
    <property type="entry name" value="Nudix"/>
    <property type="match status" value="1"/>
</dbReference>
<gene>
    <name evidence="6" type="ORF">Q4481_00540</name>
</gene>
<dbReference type="PANTHER" id="PTHR12629">
    <property type="entry name" value="DIPHOSPHOINOSITOL POLYPHOSPHATE PHOSPHOHYDROLASE"/>
    <property type="match status" value="1"/>
</dbReference>
<dbReference type="PANTHER" id="PTHR12629:SF0">
    <property type="entry name" value="DIPHOSPHOINOSITOL-POLYPHOSPHATE DIPHOSPHATASE"/>
    <property type="match status" value="1"/>
</dbReference>